<dbReference type="Proteomes" id="UP000826300">
    <property type="component" value="Chromosome"/>
</dbReference>
<gene>
    <name evidence="1" type="ORF">JO391_11780</name>
</gene>
<sequence>MAELGFMAAPAGLSWDRAATAESADGSAILGTSLVAGGQQHAFAVKVRSPAKQNDVNHTVTGGALANGAAVTTPDRQAALAGLP</sequence>
<keyword evidence="2" id="KW-1185">Reference proteome</keyword>
<dbReference type="RefSeq" id="WP_220660688.1">
    <property type="nucleotide sequence ID" value="NZ_CP069370.1"/>
</dbReference>
<dbReference type="EMBL" id="CP069370">
    <property type="protein sequence ID" value="QYZ68465.1"/>
    <property type="molecule type" value="Genomic_DNA"/>
</dbReference>
<accession>A0A8G0ZS40</accession>
<dbReference type="KEGG" id="nsm:JO391_11780"/>
<proteinExistence type="predicted"/>
<reference evidence="1" key="1">
    <citation type="submission" date="2021-02" db="EMBL/GenBank/DDBJ databases">
        <title>Rhodobacter shimadae sp. nov., an aerobic anoxygenic phototrophic bacterium isolated from a hot spring.</title>
        <authorList>
            <person name="Muramatsu S."/>
            <person name="Haruta S."/>
            <person name="Hirose S."/>
            <person name="Hanada S."/>
        </authorList>
    </citation>
    <scope>NUCLEOTIDE SEQUENCE</scope>
    <source>
        <strain evidence="1">N10</strain>
    </source>
</reference>
<organism evidence="1 2">
    <name type="scientific">Neotabrizicola shimadae</name>
    <dbReference type="NCBI Taxonomy" id="2807096"/>
    <lineage>
        <taxon>Bacteria</taxon>
        <taxon>Pseudomonadati</taxon>
        <taxon>Pseudomonadota</taxon>
        <taxon>Alphaproteobacteria</taxon>
        <taxon>Rhodobacterales</taxon>
        <taxon>Paracoccaceae</taxon>
        <taxon>Neotabrizicola</taxon>
    </lineage>
</organism>
<name>A0A8G0ZS40_9RHOB</name>
<evidence type="ECO:0000313" key="1">
    <source>
        <dbReference type="EMBL" id="QYZ68465.1"/>
    </source>
</evidence>
<protein>
    <submittedName>
        <fullName evidence="1">Uncharacterized protein</fullName>
    </submittedName>
</protein>
<evidence type="ECO:0000313" key="2">
    <source>
        <dbReference type="Proteomes" id="UP000826300"/>
    </source>
</evidence>
<dbReference type="AlphaFoldDB" id="A0A8G0ZS40"/>